<gene>
    <name evidence="2" type="ORF">PYR84_04785</name>
</gene>
<accession>A0AAX3SPV9</accession>
<dbReference type="RefSeq" id="WP_277849393.1">
    <property type="nucleotide sequence ID" value="NZ_CP120956.1"/>
</dbReference>
<feature type="transmembrane region" description="Helical" evidence="1">
    <location>
        <begin position="56"/>
        <end position="80"/>
    </location>
</feature>
<dbReference type="EMBL" id="CP120956">
    <property type="protein sequence ID" value="WFF82007.1"/>
    <property type="molecule type" value="Genomic_DNA"/>
</dbReference>
<dbReference type="Proteomes" id="UP001219066">
    <property type="component" value="Chromosome"/>
</dbReference>
<feature type="transmembrane region" description="Helical" evidence="1">
    <location>
        <begin position="92"/>
        <end position="110"/>
    </location>
</feature>
<keyword evidence="1" id="KW-1133">Transmembrane helix</keyword>
<name>A0AAX3SPV9_9BURK</name>
<evidence type="ECO:0000256" key="1">
    <source>
        <dbReference type="SAM" id="Phobius"/>
    </source>
</evidence>
<evidence type="ECO:0000313" key="3">
    <source>
        <dbReference type="Proteomes" id="UP001219066"/>
    </source>
</evidence>
<protein>
    <submittedName>
        <fullName evidence="2">Uncharacterized protein</fullName>
    </submittedName>
</protein>
<keyword evidence="1" id="KW-0812">Transmembrane</keyword>
<dbReference type="AlphaFoldDB" id="A0AAX3SPV9"/>
<sequence>MGSPAVKGVQLLALAAALFDTAAALAHFACIVWGGRGLRLMGAGERMARMAEAGHWYPPLVSAAIGVVLSLLAGYALAGAGLLGPLPFMRPVLAGAGLVLVARAVAYPWLKPRFPDNSDRFWHVSSALCLVMGLLHLSAAAGMAQG</sequence>
<feature type="transmembrane region" description="Helical" evidence="1">
    <location>
        <begin position="122"/>
        <end position="144"/>
    </location>
</feature>
<evidence type="ECO:0000313" key="2">
    <source>
        <dbReference type="EMBL" id="WFF82007.1"/>
    </source>
</evidence>
<organism evidence="2 3">
    <name type="scientific">Delftia tsuruhatensis</name>
    <dbReference type="NCBI Taxonomy" id="180282"/>
    <lineage>
        <taxon>Bacteria</taxon>
        <taxon>Pseudomonadati</taxon>
        <taxon>Pseudomonadota</taxon>
        <taxon>Betaproteobacteria</taxon>
        <taxon>Burkholderiales</taxon>
        <taxon>Comamonadaceae</taxon>
        <taxon>Delftia</taxon>
    </lineage>
</organism>
<reference evidence="2" key="1">
    <citation type="submission" date="2023-03" db="EMBL/GenBank/DDBJ databases">
        <title>Synergistic degradation of erythromycin by symbiotic bacteria Ery-6A and Ery-6B and application in simulated water remediation.</title>
        <authorList>
            <person name="Xu S."/>
        </authorList>
    </citation>
    <scope>NUCLEOTIDE SEQUENCE</scope>
    <source>
        <strain evidence="2">Ery-6A</strain>
    </source>
</reference>
<proteinExistence type="predicted"/>
<keyword evidence="1" id="KW-0472">Membrane</keyword>